<name>A0AAV3YE30_9GAST</name>
<evidence type="ECO:0000256" key="1">
    <source>
        <dbReference type="SAM" id="MobiDB-lite"/>
    </source>
</evidence>
<reference evidence="2 3" key="1">
    <citation type="journal article" date="2021" name="Elife">
        <title>Chloroplast acquisition without the gene transfer in kleptoplastic sea slugs, Plakobranchus ocellatus.</title>
        <authorList>
            <person name="Maeda T."/>
            <person name="Takahashi S."/>
            <person name="Yoshida T."/>
            <person name="Shimamura S."/>
            <person name="Takaki Y."/>
            <person name="Nagai Y."/>
            <person name="Toyoda A."/>
            <person name="Suzuki Y."/>
            <person name="Arimoto A."/>
            <person name="Ishii H."/>
            <person name="Satoh N."/>
            <person name="Nishiyama T."/>
            <person name="Hasebe M."/>
            <person name="Maruyama T."/>
            <person name="Minagawa J."/>
            <person name="Obokata J."/>
            <person name="Shigenobu S."/>
        </authorList>
    </citation>
    <scope>NUCLEOTIDE SEQUENCE [LARGE SCALE GENOMIC DNA]</scope>
</reference>
<accession>A0AAV3YE30</accession>
<feature type="compositionally biased region" description="Polar residues" evidence="1">
    <location>
        <begin position="1"/>
        <end position="11"/>
    </location>
</feature>
<evidence type="ECO:0000313" key="3">
    <source>
        <dbReference type="Proteomes" id="UP000735302"/>
    </source>
</evidence>
<organism evidence="2 3">
    <name type="scientific">Plakobranchus ocellatus</name>
    <dbReference type="NCBI Taxonomy" id="259542"/>
    <lineage>
        <taxon>Eukaryota</taxon>
        <taxon>Metazoa</taxon>
        <taxon>Spiralia</taxon>
        <taxon>Lophotrochozoa</taxon>
        <taxon>Mollusca</taxon>
        <taxon>Gastropoda</taxon>
        <taxon>Heterobranchia</taxon>
        <taxon>Euthyneura</taxon>
        <taxon>Panpulmonata</taxon>
        <taxon>Sacoglossa</taxon>
        <taxon>Placobranchoidea</taxon>
        <taxon>Plakobranchidae</taxon>
        <taxon>Plakobranchus</taxon>
    </lineage>
</organism>
<sequence length="122" mass="13954">MSASVRSQPGSPFSLYKASGPSGRSCWSSEPTVEGVTESLSSKSASTDYARERQNRTEREGQRAKRHEEMQSERYTSWNLHGIFLQSDRFYIWSSTRAPQDSTVFVKKESNFPTEHYCCSIR</sequence>
<evidence type="ECO:0000313" key="2">
    <source>
        <dbReference type="EMBL" id="GFN85565.1"/>
    </source>
</evidence>
<feature type="compositionally biased region" description="Basic and acidic residues" evidence="1">
    <location>
        <begin position="49"/>
        <end position="72"/>
    </location>
</feature>
<protein>
    <submittedName>
        <fullName evidence="2">Uncharacterized protein</fullName>
    </submittedName>
</protein>
<dbReference type="EMBL" id="BLXT01001417">
    <property type="protein sequence ID" value="GFN85565.1"/>
    <property type="molecule type" value="Genomic_DNA"/>
</dbReference>
<feature type="compositionally biased region" description="Polar residues" evidence="1">
    <location>
        <begin position="38"/>
        <end position="47"/>
    </location>
</feature>
<dbReference type="Proteomes" id="UP000735302">
    <property type="component" value="Unassembled WGS sequence"/>
</dbReference>
<comment type="caution">
    <text evidence="2">The sequence shown here is derived from an EMBL/GenBank/DDBJ whole genome shotgun (WGS) entry which is preliminary data.</text>
</comment>
<keyword evidence="3" id="KW-1185">Reference proteome</keyword>
<proteinExistence type="predicted"/>
<gene>
    <name evidence="2" type="ORF">PoB_001207100</name>
</gene>
<feature type="region of interest" description="Disordered" evidence="1">
    <location>
        <begin position="1"/>
        <end position="72"/>
    </location>
</feature>
<dbReference type="AlphaFoldDB" id="A0AAV3YE30"/>